<dbReference type="EMBL" id="FLUQ01000001">
    <property type="protein sequence ID" value="SBV96405.1"/>
    <property type="molecule type" value="Genomic_DNA"/>
</dbReference>
<dbReference type="AlphaFoldDB" id="A0A212JAZ9"/>
<evidence type="ECO:0000313" key="1">
    <source>
        <dbReference type="EMBL" id="SBV96405.1"/>
    </source>
</evidence>
<evidence type="ECO:0008006" key="2">
    <source>
        <dbReference type="Google" id="ProtNLM"/>
    </source>
</evidence>
<dbReference type="InterPro" id="IPR011004">
    <property type="entry name" value="Trimer_LpxA-like_sf"/>
</dbReference>
<gene>
    <name evidence="1" type="ORF">KL86DPRO_11039</name>
</gene>
<organism evidence="1">
    <name type="scientific">uncultured delta proteobacterium</name>
    <dbReference type="NCBI Taxonomy" id="34034"/>
    <lineage>
        <taxon>Bacteria</taxon>
        <taxon>Deltaproteobacteria</taxon>
        <taxon>environmental samples</taxon>
    </lineage>
</organism>
<protein>
    <recommendedName>
        <fullName evidence="2">Polymer-forming cytoskeletal protein</fullName>
    </recommendedName>
</protein>
<accession>A0A212JAZ9</accession>
<reference evidence="1" key="1">
    <citation type="submission" date="2016-04" db="EMBL/GenBank/DDBJ databases">
        <authorList>
            <person name="Evans L.H."/>
            <person name="Alamgir A."/>
            <person name="Owens N."/>
            <person name="Weber N.D."/>
            <person name="Virtaneva K."/>
            <person name="Barbian K."/>
            <person name="Babar A."/>
            <person name="Rosenke K."/>
        </authorList>
    </citation>
    <scope>NUCLEOTIDE SEQUENCE</scope>
    <source>
        <strain evidence="1">86</strain>
    </source>
</reference>
<name>A0A212JAZ9_9DELT</name>
<dbReference type="Gene3D" id="2.160.10.10">
    <property type="entry name" value="Hexapeptide repeat proteins"/>
    <property type="match status" value="1"/>
</dbReference>
<proteinExistence type="predicted"/>
<sequence>MLYLLVLIALLVVAAPFVPGWIELRRGKDSRPLRIDMEYSKTPFFFGDQFDALLRRSLLPADGAAALEQREYTVQLSRPEKVTVVTAPDWSTEPGARTRNVVYAAGNLTVGEKARFAKELAVEGMAVIGAHSRLRALLSKGGVRLGDGVSVGRWVDARGGGLEAGAECDLGRNAASAGPLSLGPGCAFNNLYGSPIRTFAGKPAAHPVAEGNIRENALVVNAQLFSIPAGAELHNDVIAAQDLKICSGSVIFGDIKGLRNVELEDGVTVHGTVVADQAVAIGQNCRIVGNVFAQGDVTLGFGTQIGEAGHVKSVISHAAIRLGPGVIVYGYAACEKGRVAGEQEP</sequence>
<dbReference type="SUPFAM" id="SSF51161">
    <property type="entry name" value="Trimeric LpxA-like enzymes"/>
    <property type="match status" value="2"/>
</dbReference>